<organism evidence="2 3">
    <name type="scientific">Mucilaginibacter sabulilitoris</name>
    <dbReference type="NCBI Taxonomy" id="1173583"/>
    <lineage>
        <taxon>Bacteria</taxon>
        <taxon>Pseudomonadati</taxon>
        <taxon>Bacteroidota</taxon>
        <taxon>Sphingobacteriia</taxon>
        <taxon>Sphingobacteriales</taxon>
        <taxon>Sphingobacteriaceae</taxon>
        <taxon>Mucilaginibacter</taxon>
    </lineage>
</organism>
<feature type="compositionally biased region" description="Polar residues" evidence="1">
    <location>
        <begin position="106"/>
        <end position="134"/>
    </location>
</feature>
<evidence type="ECO:0000313" key="3">
    <source>
        <dbReference type="Proteomes" id="UP001324380"/>
    </source>
</evidence>
<feature type="compositionally biased region" description="Polar residues" evidence="1">
    <location>
        <begin position="82"/>
        <end position="92"/>
    </location>
</feature>
<proteinExistence type="predicted"/>
<accession>A0ABZ0TTA3</accession>
<feature type="compositionally biased region" description="Basic and acidic residues" evidence="1">
    <location>
        <begin position="11"/>
        <end position="22"/>
    </location>
</feature>
<feature type="region of interest" description="Disordered" evidence="1">
    <location>
        <begin position="1"/>
        <end position="191"/>
    </location>
</feature>
<name>A0ABZ0TTA3_9SPHI</name>
<sequence length="191" mass="21231">MIMQQDNEFQNDDHDPEQHDNKPNAYRVDDDDNLTEEDLQHGYPTSKDDMKKQDAPGMEGHPMGGENFGQNNLTPSGDDKANPSQMAGNNNAYFGRTQPAQEHPENSNFTDPNQAGQSNYGQVMDATNNTGQSDQHPEGDKEENDDDDGEKRPNPQQPYREGTADDDGDSDKKQTNIPGPNELPDQQKVGE</sequence>
<dbReference type="Proteomes" id="UP001324380">
    <property type="component" value="Chromosome"/>
</dbReference>
<reference evidence="2 3" key="1">
    <citation type="submission" date="2023-11" db="EMBL/GenBank/DDBJ databases">
        <title>Analysis of the Genomes of Mucilaginibacter gossypii cycad 4 and M. sabulilitoris SNA2: microbes with the potential for plant growth promotion.</title>
        <authorList>
            <person name="Hirsch A.M."/>
            <person name="Humm E."/>
            <person name="Rubbi M."/>
            <person name="Del Vecchio G."/>
            <person name="Ha S.M."/>
            <person name="Pellegrini M."/>
            <person name="Gunsalus R.P."/>
        </authorList>
    </citation>
    <scope>NUCLEOTIDE SEQUENCE [LARGE SCALE GENOMIC DNA]</scope>
    <source>
        <strain evidence="2 3">SNA2</strain>
    </source>
</reference>
<gene>
    <name evidence="2" type="ORF">SNE25_12315</name>
</gene>
<keyword evidence="3" id="KW-1185">Reference proteome</keyword>
<evidence type="ECO:0000256" key="1">
    <source>
        <dbReference type="SAM" id="MobiDB-lite"/>
    </source>
</evidence>
<evidence type="ECO:0000313" key="2">
    <source>
        <dbReference type="EMBL" id="WPU96302.1"/>
    </source>
</evidence>
<dbReference type="EMBL" id="CP139558">
    <property type="protein sequence ID" value="WPU96302.1"/>
    <property type="molecule type" value="Genomic_DNA"/>
</dbReference>
<protein>
    <submittedName>
        <fullName evidence="2">Uncharacterized protein</fullName>
    </submittedName>
</protein>
<dbReference type="RefSeq" id="WP_321565401.1">
    <property type="nucleotide sequence ID" value="NZ_CP139558.1"/>
</dbReference>